<evidence type="ECO:0000313" key="2">
    <source>
        <dbReference type="Proteomes" id="UP000724657"/>
    </source>
</evidence>
<sequence length="89" mass="10593">MARLYYIEFSHMMILQQVDIDMETEEDIVIALGCSLNKIPKKYLTADYSYYNGNICIFRRTKAELLIAFKKYKESILKNIEELEKELED</sequence>
<gene>
    <name evidence="1" type="ORF">IAA47_09050</name>
</gene>
<name>A0A9E2L169_9FUSO</name>
<comment type="caution">
    <text evidence="1">The sequence shown here is derived from an EMBL/GenBank/DDBJ whole genome shotgun (WGS) entry which is preliminary data.</text>
</comment>
<dbReference type="EMBL" id="JAHLFN010000078">
    <property type="protein sequence ID" value="MBU3843109.1"/>
    <property type="molecule type" value="Genomic_DNA"/>
</dbReference>
<reference evidence="1" key="1">
    <citation type="journal article" date="2021" name="PeerJ">
        <title>Extensive microbial diversity within the chicken gut microbiome revealed by metagenomics and culture.</title>
        <authorList>
            <person name="Gilroy R."/>
            <person name="Ravi A."/>
            <person name="Getino M."/>
            <person name="Pursley I."/>
            <person name="Horton D.L."/>
            <person name="Alikhan N.F."/>
            <person name="Baker D."/>
            <person name="Gharbi K."/>
            <person name="Hall N."/>
            <person name="Watson M."/>
            <person name="Adriaenssens E.M."/>
            <person name="Foster-Nyarko E."/>
            <person name="Jarju S."/>
            <person name="Secka A."/>
            <person name="Antonio M."/>
            <person name="Oren A."/>
            <person name="Chaudhuri R.R."/>
            <person name="La Ragione R."/>
            <person name="Hildebrand F."/>
            <person name="Pallen M.J."/>
        </authorList>
    </citation>
    <scope>NUCLEOTIDE SEQUENCE</scope>
    <source>
        <strain evidence="1">A6-441</strain>
    </source>
</reference>
<accession>A0A9E2L169</accession>
<dbReference type="Proteomes" id="UP000724657">
    <property type="component" value="Unassembled WGS sequence"/>
</dbReference>
<protein>
    <submittedName>
        <fullName evidence="1">Uncharacterized protein</fullName>
    </submittedName>
</protein>
<proteinExistence type="predicted"/>
<organism evidence="1 2">
    <name type="scientific">Candidatus Fusobacterium pullicola</name>
    <dbReference type="NCBI Taxonomy" id="2838601"/>
    <lineage>
        <taxon>Bacteria</taxon>
        <taxon>Fusobacteriati</taxon>
        <taxon>Fusobacteriota</taxon>
        <taxon>Fusobacteriia</taxon>
        <taxon>Fusobacteriales</taxon>
        <taxon>Fusobacteriaceae</taxon>
        <taxon>Fusobacterium</taxon>
    </lineage>
</organism>
<dbReference type="AlphaFoldDB" id="A0A9E2L169"/>
<reference evidence="1" key="2">
    <citation type="submission" date="2021-04" db="EMBL/GenBank/DDBJ databases">
        <authorList>
            <person name="Gilroy R."/>
        </authorList>
    </citation>
    <scope>NUCLEOTIDE SEQUENCE</scope>
    <source>
        <strain evidence="1">A6-441</strain>
    </source>
</reference>
<evidence type="ECO:0000313" key="1">
    <source>
        <dbReference type="EMBL" id="MBU3843109.1"/>
    </source>
</evidence>